<dbReference type="AlphaFoldDB" id="M1DJ74"/>
<dbReference type="InParanoid" id="M1DJ74"/>
<feature type="region of interest" description="Disordered" evidence="1">
    <location>
        <begin position="24"/>
        <end position="62"/>
    </location>
</feature>
<sequence length="130" mass="13509">MTKSKVVERITPAQEKSKAIAIKEDAVTSKGKTSELPTTTSKGKGKRPISARKTITPDPNIPSWARGFCRAVHVFLADSHSTGLGEFGTAVPPEVTLGTDAEAQGEASGIDAQAQSEASGTDAQTDRATA</sequence>
<feature type="region of interest" description="Disordered" evidence="1">
    <location>
        <begin position="83"/>
        <end position="130"/>
    </location>
</feature>
<evidence type="ECO:0000256" key="1">
    <source>
        <dbReference type="SAM" id="MobiDB-lite"/>
    </source>
</evidence>
<dbReference type="HOGENOM" id="CLU_029307_7_2_1"/>
<evidence type="ECO:0000313" key="3">
    <source>
        <dbReference type="Proteomes" id="UP000011115"/>
    </source>
</evidence>
<protein>
    <recommendedName>
        <fullName evidence="4">Integrase core domain containing protein</fullName>
    </recommendedName>
</protein>
<keyword evidence="3" id="KW-1185">Reference proteome</keyword>
<dbReference type="EnsemblPlants" id="PGSC0003DMT400089920">
    <property type="protein sequence ID" value="PGSC0003DMT400089920"/>
    <property type="gene ID" value="PGSC0003DMG400039491"/>
</dbReference>
<accession>M1DJ74</accession>
<proteinExistence type="predicted"/>
<reference evidence="2" key="2">
    <citation type="submission" date="2015-06" db="UniProtKB">
        <authorList>
            <consortium name="EnsemblPlants"/>
        </authorList>
    </citation>
    <scope>IDENTIFICATION</scope>
    <source>
        <strain evidence="2">DM1-3 516 R44</strain>
    </source>
</reference>
<evidence type="ECO:0000313" key="2">
    <source>
        <dbReference type="EnsemblPlants" id="PGSC0003DMT400089920"/>
    </source>
</evidence>
<dbReference type="Proteomes" id="UP000011115">
    <property type="component" value="Unassembled WGS sequence"/>
</dbReference>
<dbReference type="PaxDb" id="4113-PGSC0003DMT400089920"/>
<name>M1DJ74_SOLTU</name>
<dbReference type="Gramene" id="PGSC0003DMT400089920">
    <property type="protein sequence ID" value="PGSC0003DMT400089920"/>
    <property type="gene ID" value="PGSC0003DMG400039491"/>
</dbReference>
<organism evidence="2 3">
    <name type="scientific">Solanum tuberosum</name>
    <name type="common">Potato</name>
    <dbReference type="NCBI Taxonomy" id="4113"/>
    <lineage>
        <taxon>Eukaryota</taxon>
        <taxon>Viridiplantae</taxon>
        <taxon>Streptophyta</taxon>
        <taxon>Embryophyta</taxon>
        <taxon>Tracheophyta</taxon>
        <taxon>Spermatophyta</taxon>
        <taxon>Magnoliopsida</taxon>
        <taxon>eudicotyledons</taxon>
        <taxon>Gunneridae</taxon>
        <taxon>Pentapetalae</taxon>
        <taxon>asterids</taxon>
        <taxon>lamiids</taxon>
        <taxon>Solanales</taxon>
        <taxon>Solanaceae</taxon>
        <taxon>Solanoideae</taxon>
        <taxon>Solaneae</taxon>
        <taxon>Solanum</taxon>
    </lineage>
</organism>
<evidence type="ECO:0008006" key="4">
    <source>
        <dbReference type="Google" id="ProtNLM"/>
    </source>
</evidence>
<reference evidence="3" key="1">
    <citation type="journal article" date="2011" name="Nature">
        <title>Genome sequence and analysis of the tuber crop potato.</title>
        <authorList>
            <consortium name="The Potato Genome Sequencing Consortium"/>
        </authorList>
    </citation>
    <scope>NUCLEOTIDE SEQUENCE [LARGE SCALE GENOMIC DNA]</scope>
    <source>
        <strain evidence="3">cv. DM1-3 516 R44</strain>
    </source>
</reference>
<feature type="compositionally biased region" description="Polar residues" evidence="1">
    <location>
        <begin position="113"/>
        <end position="130"/>
    </location>
</feature>